<keyword evidence="2" id="KW-1185">Reference proteome</keyword>
<comment type="caution">
    <text evidence="1">The sequence shown here is derived from an EMBL/GenBank/DDBJ whole genome shotgun (WGS) entry which is preliminary data.</text>
</comment>
<accession>A0ABP7I8B3</accession>
<organism evidence="1 2">
    <name type="scientific">Sphaerisporangium flaviroseum</name>
    <dbReference type="NCBI Taxonomy" id="509199"/>
    <lineage>
        <taxon>Bacteria</taxon>
        <taxon>Bacillati</taxon>
        <taxon>Actinomycetota</taxon>
        <taxon>Actinomycetes</taxon>
        <taxon>Streptosporangiales</taxon>
        <taxon>Streptosporangiaceae</taxon>
        <taxon>Sphaerisporangium</taxon>
    </lineage>
</organism>
<gene>
    <name evidence="1" type="ORF">GCM10022226_35830</name>
</gene>
<dbReference type="EMBL" id="BAAAZR010000008">
    <property type="protein sequence ID" value="GAA3812044.1"/>
    <property type="molecule type" value="Genomic_DNA"/>
</dbReference>
<proteinExistence type="predicted"/>
<evidence type="ECO:0000313" key="2">
    <source>
        <dbReference type="Proteomes" id="UP001500888"/>
    </source>
</evidence>
<protein>
    <submittedName>
        <fullName evidence="1">Uncharacterized protein</fullName>
    </submittedName>
</protein>
<reference evidence="2" key="1">
    <citation type="journal article" date="2019" name="Int. J. Syst. Evol. Microbiol.">
        <title>The Global Catalogue of Microorganisms (GCM) 10K type strain sequencing project: providing services to taxonomists for standard genome sequencing and annotation.</title>
        <authorList>
            <consortium name="The Broad Institute Genomics Platform"/>
            <consortium name="The Broad Institute Genome Sequencing Center for Infectious Disease"/>
            <person name="Wu L."/>
            <person name="Ma J."/>
        </authorList>
    </citation>
    <scope>NUCLEOTIDE SEQUENCE [LARGE SCALE GENOMIC DNA]</scope>
    <source>
        <strain evidence="2">JCM 16908</strain>
    </source>
</reference>
<name>A0ABP7I8B3_9ACTN</name>
<dbReference type="Proteomes" id="UP001500888">
    <property type="component" value="Unassembled WGS sequence"/>
</dbReference>
<sequence>MACSSGITTLACVRDGPLARGGSLLCAPEGALRGSCDSDMGGPAACSPPGLMNVFTAFAGMTVPSGIRPDRAADYAPWYPGRTQPGGQCIARPPSTWPCTWKTV</sequence>
<evidence type="ECO:0000313" key="1">
    <source>
        <dbReference type="EMBL" id="GAA3812044.1"/>
    </source>
</evidence>